<gene>
    <name evidence="2" type="ORF">PXEA_LOCUS1735</name>
</gene>
<dbReference type="Proteomes" id="UP000784294">
    <property type="component" value="Unassembled WGS sequence"/>
</dbReference>
<accession>A0A3S5BLP3</accession>
<dbReference type="OrthoDB" id="9991292at2759"/>
<feature type="region of interest" description="Disordered" evidence="1">
    <location>
        <begin position="154"/>
        <end position="174"/>
    </location>
</feature>
<name>A0A3S5BLP3_9PLAT</name>
<comment type="caution">
    <text evidence="2">The sequence shown here is derived from an EMBL/GenBank/DDBJ whole genome shotgun (WGS) entry which is preliminary data.</text>
</comment>
<dbReference type="EMBL" id="CAAALY010003606">
    <property type="protein sequence ID" value="VEL08295.1"/>
    <property type="molecule type" value="Genomic_DNA"/>
</dbReference>
<protein>
    <submittedName>
        <fullName evidence="2">Uncharacterized protein</fullName>
    </submittedName>
</protein>
<keyword evidence="3" id="KW-1185">Reference proteome</keyword>
<organism evidence="2 3">
    <name type="scientific">Protopolystoma xenopodis</name>
    <dbReference type="NCBI Taxonomy" id="117903"/>
    <lineage>
        <taxon>Eukaryota</taxon>
        <taxon>Metazoa</taxon>
        <taxon>Spiralia</taxon>
        <taxon>Lophotrochozoa</taxon>
        <taxon>Platyhelminthes</taxon>
        <taxon>Monogenea</taxon>
        <taxon>Polyopisthocotylea</taxon>
        <taxon>Polystomatidea</taxon>
        <taxon>Polystomatidae</taxon>
        <taxon>Protopolystoma</taxon>
    </lineage>
</organism>
<evidence type="ECO:0000313" key="3">
    <source>
        <dbReference type="Proteomes" id="UP000784294"/>
    </source>
</evidence>
<dbReference type="AlphaFoldDB" id="A0A3S5BLP3"/>
<proteinExistence type="predicted"/>
<sequence>MQINVVCIRESRSGAGKICFCNKPNCNTAAPKARFVRWPPSWLSFLSEAALRPLVSGFTAALVTSLPTLLVVQLLPTFLLLSLPTASTLTSTLRPVRPMVLDSAPVQAPEGPAALGPSKRPPLPCNMSPSPRPHNALLARHVCRSAEEYTQPVYSGRRGDLSSLPTDDANIRCQ</sequence>
<evidence type="ECO:0000313" key="2">
    <source>
        <dbReference type="EMBL" id="VEL08295.1"/>
    </source>
</evidence>
<reference evidence="2" key="1">
    <citation type="submission" date="2018-11" db="EMBL/GenBank/DDBJ databases">
        <authorList>
            <consortium name="Pathogen Informatics"/>
        </authorList>
    </citation>
    <scope>NUCLEOTIDE SEQUENCE</scope>
</reference>
<evidence type="ECO:0000256" key="1">
    <source>
        <dbReference type="SAM" id="MobiDB-lite"/>
    </source>
</evidence>